<dbReference type="InterPro" id="IPR011763">
    <property type="entry name" value="COA_CT_C"/>
</dbReference>
<dbReference type="GO" id="GO:0004658">
    <property type="term" value="F:propionyl-CoA carboxylase activity"/>
    <property type="evidence" value="ECO:0007669"/>
    <property type="project" value="TreeGrafter"/>
</dbReference>
<dbReference type="SUPFAM" id="SSF52096">
    <property type="entry name" value="ClpP/crotonase"/>
    <property type="match status" value="2"/>
</dbReference>
<evidence type="ECO:0000313" key="3">
    <source>
        <dbReference type="EMBL" id="HIU25308.1"/>
    </source>
</evidence>
<dbReference type="PANTHER" id="PTHR43842">
    <property type="entry name" value="PROPIONYL-COA CARBOXYLASE BETA CHAIN"/>
    <property type="match status" value="1"/>
</dbReference>
<gene>
    <name evidence="3" type="ORF">IAC50_02260</name>
</gene>
<name>A0A9D1I147_9FIRM</name>
<dbReference type="InterPro" id="IPR034733">
    <property type="entry name" value="AcCoA_carboxyl_beta"/>
</dbReference>
<dbReference type="GO" id="GO:0009317">
    <property type="term" value="C:acetyl-CoA carboxylase complex"/>
    <property type="evidence" value="ECO:0007669"/>
    <property type="project" value="TreeGrafter"/>
</dbReference>
<dbReference type="Pfam" id="PF01039">
    <property type="entry name" value="Carboxyl_trans"/>
    <property type="match status" value="1"/>
</dbReference>
<evidence type="ECO:0000259" key="2">
    <source>
        <dbReference type="PROSITE" id="PS50989"/>
    </source>
</evidence>
<dbReference type="PROSITE" id="PS50980">
    <property type="entry name" value="COA_CT_NTER"/>
    <property type="match status" value="1"/>
</dbReference>
<dbReference type="PROSITE" id="PS50989">
    <property type="entry name" value="COA_CT_CTER"/>
    <property type="match status" value="1"/>
</dbReference>
<dbReference type="Gene3D" id="3.90.226.10">
    <property type="entry name" value="2-enoyl-CoA Hydratase, Chain A, domain 1"/>
    <property type="match status" value="2"/>
</dbReference>
<feature type="domain" description="CoA carboxyltransferase C-terminal" evidence="2">
    <location>
        <begin position="261"/>
        <end position="496"/>
    </location>
</feature>
<accession>A0A9D1I147</accession>
<dbReference type="InterPro" id="IPR011762">
    <property type="entry name" value="COA_CT_N"/>
</dbReference>
<dbReference type="Proteomes" id="UP000824090">
    <property type="component" value="Unassembled WGS sequence"/>
</dbReference>
<sequence length="514" mass="56017">MADIYEKFWEKREALKIKNDPKRVEKIHNGGKLTAEERVEGFFDAGTYTEMKPWTKNRCADFDLNKKDLGNEGVLSGYGTVDGRPVFSYANDVTIMGGAMGEAGRDKIVNCFEKAIESGAPIVSFNEAAGARIQEGVSALHAYCSTFGQTSIASGWIPQISLIMGTCAGGTAYCAALTDFIIQVNPAGKMFITGPAVIESVTGEKTTFDEIGGAGVHGRITGLAHFVVNSEEEGFATARRLLSFLPSNSRQAPPKYAENDPLDRKTPEIRDIIPVDPQKSFDMKKVIRSFVDNGDFFEVQESFAQNMVIGFARMGGETVGIVGNQPRILAGCIDVNASWKAARFVRFCDSYNIPIITLADTPGYLPGVAQEHNGIIRNGAKLLFAYSEATVPKITVVVRKDYGGAYSAMCGKGMGADFVLALPTGELAIMGAEGAANIVFKKEIAAAEDQAAKRKELTEHYKEVFLNPYKGAEYGIVDDVIDPEDLRSRLIRDLRIIRNKKVSTPYKKHSNIPL</sequence>
<evidence type="ECO:0000313" key="4">
    <source>
        <dbReference type="Proteomes" id="UP000824090"/>
    </source>
</evidence>
<comment type="caution">
    <text evidence="3">The sequence shown here is derived from an EMBL/GenBank/DDBJ whole genome shotgun (WGS) entry which is preliminary data.</text>
</comment>
<dbReference type="PANTHER" id="PTHR43842:SF2">
    <property type="entry name" value="PROPIONYL-COA CARBOXYLASE BETA CHAIN, MITOCHONDRIAL"/>
    <property type="match status" value="1"/>
</dbReference>
<evidence type="ECO:0000259" key="1">
    <source>
        <dbReference type="PROSITE" id="PS50980"/>
    </source>
</evidence>
<reference evidence="3" key="1">
    <citation type="submission" date="2020-10" db="EMBL/GenBank/DDBJ databases">
        <authorList>
            <person name="Gilroy R."/>
        </authorList>
    </citation>
    <scope>NUCLEOTIDE SEQUENCE</scope>
    <source>
        <strain evidence="3">ChiHcec3-6078</strain>
    </source>
</reference>
<dbReference type="AlphaFoldDB" id="A0A9D1I147"/>
<organism evidence="3 4">
    <name type="scientific">Candidatus Allocopromorpha excrementigallinarum</name>
    <dbReference type="NCBI Taxonomy" id="2840742"/>
    <lineage>
        <taxon>Bacteria</taxon>
        <taxon>Bacillati</taxon>
        <taxon>Bacillota</taxon>
        <taxon>Clostridia</taxon>
        <taxon>Eubacteriales</taxon>
        <taxon>Eubacteriaceae</taxon>
        <taxon>Eubacteriaceae incertae sedis</taxon>
        <taxon>Candidatus Allocopromorpha</taxon>
    </lineage>
</organism>
<protein>
    <submittedName>
        <fullName evidence="3">Acyl-CoA carboxylase subunit beta</fullName>
    </submittedName>
</protein>
<dbReference type="EMBL" id="DVMP01000047">
    <property type="protein sequence ID" value="HIU25308.1"/>
    <property type="molecule type" value="Genomic_DNA"/>
</dbReference>
<dbReference type="InterPro" id="IPR029045">
    <property type="entry name" value="ClpP/crotonase-like_dom_sf"/>
</dbReference>
<dbReference type="InterPro" id="IPR051047">
    <property type="entry name" value="AccD/PCCB"/>
</dbReference>
<reference evidence="3" key="2">
    <citation type="journal article" date="2021" name="PeerJ">
        <title>Extensive microbial diversity within the chicken gut microbiome revealed by metagenomics and culture.</title>
        <authorList>
            <person name="Gilroy R."/>
            <person name="Ravi A."/>
            <person name="Getino M."/>
            <person name="Pursley I."/>
            <person name="Horton D.L."/>
            <person name="Alikhan N.F."/>
            <person name="Baker D."/>
            <person name="Gharbi K."/>
            <person name="Hall N."/>
            <person name="Watson M."/>
            <person name="Adriaenssens E.M."/>
            <person name="Foster-Nyarko E."/>
            <person name="Jarju S."/>
            <person name="Secka A."/>
            <person name="Antonio M."/>
            <person name="Oren A."/>
            <person name="Chaudhuri R.R."/>
            <person name="La Ragione R."/>
            <person name="Hildebrand F."/>
            <person name="Pallen M.J."/>
        </authorList>
    </citation>
    <scope>NUCLEOTIDE SEQUENCE</scope>
    <source>
        <strain evidence="3">ChiHcec3-6078</strain>
    </source>
</reference>
<feature type="domain" description="CoA carboxyltransferase N-terminal" evidence="1">
    <location>
        <begin position="1"/>
        <end position="257"/>
    </location>
</feature>
<proteinExistence type="predicted"/>